<dbReference type="AlphaFoldDB" id="A0AAU8BUV7"/>
<name>A0AAU8BUV7_9VIBR</name>
<evidence type="ECO:0000313" key="1">
    <source>
        <dbReference type="EMBL" id="XCD19303.1"/>
    </source>
</evidence>
<dbReference type="KEGG" id="vck:PG915_24410"/>
<proteinExistence type="predicted"/>
<dbReference type="EMBL" id="CP115922">
    <property type="protein sequence ID" value="XCD19303.1"/>
    <property type="molecule type" value="Genomic_DNA"/>
</dbReference>
<accession>A0AAU8BUV7</accession>
<keyword evidence="1" id="KW-0614">Plasmid</keyword>
<protein>
    <submittedName>
        <fullName evidence="1">Uncharacterized protein</fullName>
    </submittedName>
</protein>
<dbReference type="RefSeq" id="WP_353500421.1">
    <property type="nucleotide sequence ID" value="NZ_CP115922.1"/>
</dbReference>
<gene>
    <name evidence="1" type="ORF">PG915_24410</name>
</gene>
<organism evidence="1">
    <name type="scientific">Vibrio chaetopteri</name>
    <dbReference type="NCBI Taxonomy" id="3016528"/>
    <lineage>
        <taxon>Bacteria</taxon>
        <taxon>Pseudomonadati</taxon>
        <taxon>Pseudomonadota</taxon>
        <taxon>Gammaproteobacteria</taxon>
        <taxon>Vibrionales</taxon>
        <taxon>Vibrionaceae</taxon>
        <taxon>Vibrio</taxon>
    </lineage>
</organism>
<geneLocation type="plasmid" evidence="1">
    <name>p1</name>
</geneLocation>
<sequence length="178" mass="20753">MKKLNLYEDFTLHERILEHYLKYQDIELTAYRYKVSVVLVHQLAQGDTRFFRVHAESAKLKSGNIVITPIGVQKFCSRCGEYYPFDSTFFTYREDDRVSSHCRVCRSESIKGIPSPKVINEPKARLVVVSGNFNLSLKPKRFLWSSETLMRFCNQVPGLIHTHVRIGDQVIDVRRIIN</sequence>
<reference evidence="1" key="1">
    <citation type="submission" date="2023-01" db="EMBL/GenBank/DDBJ databases">
        <title>Vibrio sp. CB1-14 genome sequencing.</title>
        <authorList>
            <person name="Otstavnykh N."/>
            <person name="Isaeva M."/>
            <person name="Meleshko D."/>
        </authorList>
    </citation>
    <scope>NUCLEOTIDE SEQUENCE</scope>
    <source>
        <strain evidence="1">CB1-14</strain>
        <plasmid evidence="1">p1</plasmid>
    </source>
</reference>